<proteinExistence type="predicted"/>
<evidence type="ECO:0000256" key="2">
    <source>
        <dbReference type="ARBA" id="ARBA00022786"/>
    </source>
</evidence>
<feature type="region of interest" description="Disordered" evidence="4">
    <location>
        <begin position="1"/>
        <end position="145"/>
    </location>
</feature>
<dbReference type="GO" id="GO:0005634">
    <property type="term" value="C:nucleus"/>
    <property type="evidence" value="ECO:0007669"/>
    <property type="project" value="TreeGrafter"/>
</dbReference>
<dbReference type="SUPFAM" id="SSF54001">
    <property type="entry name" value="Cysteine proteinases"/>
    <property type="match status" value="1"/>
</dbReference>
<dbReference type="OrthoDB" id="420187at2759"/>
<feature type="region of interest" description="Disordered" evidence="4">
    <location>
        <begin position="286"/>
        <end position="319"/>
    </location>
</feature>
<keyword evidence="3" id="KW-0378">Hydrolase</keyword>
<keyword evidence="7" id="KW-1185">Reference proteome</keyword>
<feature type="compositionally biased region" description="Basic and acidic residues" evidence="4">
    <location>
        <begin position="52"/>
        <end position="68"/>
    </location>
</feature>
<dbReference type="InterPro" id="IPR056850">
    <property type="entry name" value="ARM_UBP34_24_USP9X_Y"/>
</dbReference>
<dbReference type="GO" id="GO:0006508">
    <property type="term" value="P:proteolysis"/>
    <property type="evidence" value="ECO:0007669"/>
    <property type="project" value="UniProtKB-KW"/>
</dbReference>
<dbReference type="PANTHER" id="PTHR24006">
    <property type="entry name" value="UBIQUITIN CARBOXYL-TERMINAL HYDROLASE"/>
    <property type="match status" value="1"/>
</dbReference>
<accession>A0A6A5BIF0</accession>
<feature type="compositionally biased region" description="Low complexity" evidence="4">
    <location>
        <begin position="293"/>
        <end position="303"/>
    </location>
</feature>
<gene>
    <name evidence="6" type="ORF">FDP41_009058</name>
</gene>
<sequence>MTTSDSEPAEEEGSTMLSSKTQEQPNNKKQQQREITTISMENNNNSTMAQQNHDDFYLNESLHDRSPTAEDNDDDRCSSVATIGSANTNHDDDNDDEQWPDTNEKGSHSPVQQQAEAPLQNGSNETTTDSHSHQSKPTEAINGNDINMVETLSSCKPDPQDLIRMEYGFDTKYRRISDLYKESMSKYSEHAQQIIEILDGEISVLKFIQAHYAEFFDEFIYSDFKYSNSHWFLHTHMVAMLNLSTSLKEIDNSDLLLKLGQLITTSIEFYLEIMVRRPFSLLEAMTSEDSQSDQKSGSTSSSTEKLDDTAPNTTASQDKEMENIRQQKLNHISKCVSFGVDVCRSLTNQKHELYSRNLLYSRDVKLFNHENSIFTEHSQKFPQSSWNEDFKNCIFSTPRSKSEILSKLCCKSINVFGQSGGYLLFINLLRKYKDLPMRIIEKIIDTIAFQTPYLVPKCRESIITALIDSLFVFFDSLSDEILKVEERFKDLILNFRNKILACYTDEKCIDIFDRLKLQYFYRLLNCSSVERKMLGMNEIRAHVESLRKTEAGSKANSPQLNGNDQQQPHSSPQPQPISFKKELHVKTFLSWVDEKKFLHYLFETDIHRELLRQATVILQFLAQYKGFTKEELDLIWQASVDKHEATQRLILSIISLLIPSLSYNDILHLYSKVELISIESINKKDHFIEFLSQFTIYAVSSSYGRGSKDKKKNWFALDMLWKLAIGGNRKAFECLSDVFKQDAFEAIRKDYLKSCIEMLKTRNNSSGAVSLMKTLLATYSLQKKKKKLSTWGIISSINEKTHLMDHFFSNYENQFPTDMENNEQNDQELRDQLDFLEFVVKNSPIKLSFKQCIVLWSHGRREIVVRWLTKMRDNFVEEFQAFDDETTMLVFEELICSPSKDTFVLYSNMTETELDCFLTFFISVNIILKKIEVVYDNQSHVDSTTTILDQQSSNGGKKLISKIVAKGKEFLDPTMPYPETEQETPVVRKLKKFEVIAEDLYGLNHLWNIVLSAKDTNVLRKAIENLNNFRTDYSKDLKSNTSLFMEKHVSTCMELLQLYSKLDQRNDSYIGNIITVLLDFIVLVNQKSGGGGIGKGHGISFLGYPITLNINCFSNSRFVKMVPSKMKVGTLLSIIASELGDENASQLLRIETENGDDITPFKTKSLEELGIDSRVDLYVKPLTIKDASIAIMNTTMQMLGVPELGALFVSRNRSIPQKKIQQKNSENGFPLTSISNHDVDTDDDYVILDLEDGLYPANVLSRENNFYLLFSLLDTSHEEVAKKAWMLLMHLPTNQIMSKNILNIETSSKVDWESVLPVNNSHKLLYSLQILDTKFQKKLTQESTFYHSFIKLGGVSHLINGLLASNAENKSPLHKQCMALLLKLLNKFIPNYEERLTDILEYLLRTIGMVLIDEKKEENNSLPSLSYRQTPEIFQFNPSFTMTKEYANCMLYDYGLTSIQRIVTAKNDLMAWFLNHEELKHITIRSLLYTADVNIRKKFLSTIIEIASKNEEACKYFIVMLYRMLKEEDIEKYQDRCEQYFILLENLIGSRHSNFTEIKDGDIYELVEKIINRNVVEESHSSQPDYILIGLFNITRALLKLYPYIKQTSALYEIGKRIFYNCLFEVPKSRTSIQIPKCKTRESRDAAFQFLSELADNSPTFFSEMLSLLEKYMYECEQPTFWNIVPRHLERKKPFVGLKNQGATCYMNSLIQQFFMTVPFRKELLRVNTDTTSIVEEKMQDNVNLLKELQTIFAFLQESSKKFYDTRPFCSLYKVDGRPVDCSTQHDANEFFNLFTDRIEEALKFYGKGHLLKDVFGGTLLHQIIYDDNVSERPENFNIISLEVKNKRNIMESLDLYVQGEMLEGNNQYYSDKLEKHVDALKRTLIKDLPNVLILHLKRFDFDFSLMVNRKINDRVEFPHTLNMEAYTVEGMERKEQRGIYDIPPAHRPDEYYQYKLVGVLVHSGSADSGHYYSFIMNRGSGTEDKTWYEFNDEEINVFDTENLDSECFGGVVENNINGRKTSMFRCNNAYMLFYQRVHLLHADSFNTSSETCNQQSDAVIDMPNSIKEKVWKENEKFYHYKNIFDDSFDAFLFSSISILQTNDHELLTKNISLSLTYVLEFYIRSSNPKIMKWIMYLKDTFEKNVTLCKIFLTSLSTNKQNWLIPAIVSCPSQEIKDLLIDLFISCIKALYPHENLMEYLENPNPTNVTINKQCCIGIFIDTMISMMGMYTTWRSATHYFRFLYELSSFAPYNMRLFLIKRQLISKMILYMTGLNPEGQYEQVSFSSLKQPLITMSSQLSLSYMIVSIAFLVKTCDDSKIENKPTSLNYDLSSPISETNQRHVFTLPKTDFDKLFNKSFLTSLMSLNLRLDDIAGIFAHYCWEDADFTRSLVNHLLQCTFQNAVNEASDPFISILETMLLINDSLQSQRVKLILDAYFTKMEQITDSRVLLYCLKHLTRTDRKNDYCTEWWDNHMDAILKITSKHGWTLNRKR</sequence>
<dbReference type="VEuPathDB" id="AmoebaDB:FDP41_009058"/>
<feature type="compositionally biased region" description="Polar residues" evidence="4">
    <location>
        <begin position="15"/>
        <end position="51"/>
    </location>
</feature>
<dbReference type="Pfam" id="PF25010">
    <property type="entry name" value="ARM_UBP24_USP9X-Y"/>
    <property type="match status" value="1"/>
</dbReference>
<dbReference type="VEuPathDB" id="AmoebaDB:NF0026150"/>
<dbReference type="OMA" id="TTTINQW"/>
<evidence type="ECO:0000256" key="3">
    <source>
        <dbReference type="ARBA" id="ARBA00022801"/>
    </source>
</evidence>
<dbReference type="PANTHER" id="PTHR24006:SF910">
    <property type="entry name" value="UBIQUITINYL HYDROLASE 1"/>
    <property type="match status" value="1"/>
</dbReference>
<evidence type="ECO:0000313" key="7">
    <source>
        <dbReference type="Proteomes" id="UP000444721"/>
    </source>
</evidence>
<evidence type="ECO:0000256" key="1">
    <source>
        <dbReference type="ARBA" id="ARBA00022670"/>
    </source>
</evidence>
<dbReference type="FunFam" id="3.90.70.10:FF:000022">
    <property type="entry name" value="Ubiquitin carboxyl-terminal hydrolase 24"/>
    <property type="match status" value="1"/>
</dbReference>
<dbReference type="PROSITE" id="PS00973">
    <property type="entry name" value="USP_2"/>
    <property type="match status" value="1"/>
</dbReference>
<dbReference type="Gene3D" id="3.90.70.10">
    <property type="entry name" value="Cysteine proteinases"/>
    <property type="match status" value="1"/>
</dbReference>
<dbReference type="InterPro" id="IPR001394">
    <property type="entry name" value="Peptidase_C19_UCH"/>
</dbReference>
<dbReference type="PROSITE" id="PS00972">
    <property type="entry name" value="USP_1"/>
    <property type="match status" value="1"/>
</dbReference>
<dbReference type="InterPro" id="IPR028889">
    <property type="entry name" value="USP"/>
</dbReference>
<feature type="domain" description="USP" evidence="5">
    <location>
        <begin position="1696"/>
        <end position="2038"/>
    </location>
</feature>
<reference evidence="6 7" key="1">
    <citation type="journal article" date="2019" name="Sci. Rep.">
        <title>Nanopore sequencing improves the draft genome of the human pathogenic amoeba Naegleria fowleri.</title>
        <authorList>
            <person name="Liechti N."/>
            <person name="Schurch N."/>
            <person name="Bruggmann R."/>
            <person name="Wittwer M."/>
        </authorList>
    </citation>
    <scope>NUCLEOTIDE SEQUENCE [LARGE SCALE GENOMIC DNA]</scope>
    <source>
        <strain evidence="6 7">ATCC 30894</strain>
    </source>
</reference>
<name>A0A6A5BIF0_NAEFO</name>
<dbReference type="GO" id="GO:0004843">
    <property type="term" value="F:cysteine-type deubiquitinase activity"/>
    <property type="evidence" value="ECO:0007669"/>
    <property type="project" value="InterPro"/>
</dbReference>
<dbReference type="GO" id="GO:0005829">
    <property type="term" value="C:cytosol"/>
    <property type="evidence" value="ECO:0007669"/>
    <property type="project" value="TreeGrafter"/>
</dbReference>
<keyword evidence="2" id="KW-0833">Ubl conjugation pathway</keyword>
<organism evidence="6 7">
    <name type="scientific">Naegleria fowleri</name>
    <name type="common">Brain eating amoeba</name>
    <dbReference type="NCBI Taxonomy" id="5763"/>
    <lineage>
        <taxon>Eukaryota</taxon>
        <taxon>Discoba</taxon>
        <taxon>Heterolobosea</taxon>
        <taxon>Tetramitia</taxon>
        <taxon>Eutetramitia</taxon>
        <taxon>Vahlkampfiidae</taxon>
        <taxon>Naegleria</taxon>
    </lineage>
</organism>
<dbReference type="GO" id="GO:0016579">
    <property type="term" value="P:protein deubiquitination"/>
    <property type="evidence" value="ECO:0007669"/>
    <property type="project" value="InterPro"/>
</dbReference>
<keyword evidence="1" id="KW-0645">Protease</keyword>
<dbReference type="Pfam" id="PF00443">
    <property type="entry name" value="UCH"/>
    <property type="match status" value="1"/>
</dbReference>
<dbReference type="InterPro" id="IPR050164">
    <property type="entry name" value="Peptidase_C19"/>
</dbReference>
<dbReference type="EMBL" id="VFQX01000066">
    <property type="protein sequence ID" value="KAF0972809.1"/>
    <property type="molecule type" value="Genomic_DNA"/>
</dbReference>
<dbReference type="InterPro" id="IPR038765">
    <property type="entry name" value="Papain-like_cys_pep_sf"/>
</dbReference>
<feature type="region of interest" description="Disordered" evidence="4">
    <location>
        <begin position="552"/>
        <end position="577"/>
    </location>
</feature>
<dbReference type="GeneID" id="68116275"/>
<protein>
    <recommendedName>
        <fullName evidence="5">USP domain-containing protein</fullName>
    </recommendedName>
</protein>
<dbReference type="VEuPathDB" id="AmoebaDB:NfTy_046610"/>
<evidence type="ECO:0000256" key="4">
    <source>
        <dbReference type="SAM" id="MobiDB-lite"/>
    </source>
</evidence>
<dbReference type="Proteomes" id="UP000444721">
    <property type="component" value="Unassembled WGS sequence"/>
</dbReference>
<feature type="compositionally biased region" description="Polar residues" evidence="4">
    <location>
        <begin position="109"/>
        <end position="129"/>
    </location>
</feature>
<evidence type="ECO:0000313" key="6">
    <source>
        <dbReference type="EMBL" id="KAF0972809.1"/>
    </source>
</evidence>
<dbReference type="PROSITE" id="PS50235">
    <property type="entry name" value="USP_3"/>
    <property type="match status" value="1"/>
</dbReference>
<comment type="caution">
    <text evidence="6">The sequence shown here is derived from an EMBL/GenBank/DDBJ whole genome shotgun (WGS) entry which is preliminary data.</text>
</comment>
<dbReference type="RefSeq" id="XP_044557523.1">
    <property type="nucleotide sequence ID" value="XM_044712977.1"/>
</dbReference>
<feature type="compositionally biased region" description="Polar residues" evidence="4">
    <location>
        <begin position="79"/>
        <end position="88"/>
    </location>
</feature>
<feature type="compositionally biased region" description="Polar residues" evidence="4">
    <location>
        <begin position="554"/>
        <end position="564"/>
    </location>
</feature>
<dbReference type="InterPro" id="IPR018200">
    <property type="entry name" value="USP_CS"/>
</dbReference>
<evidence type="ECO:0000259" key="5">
    <source>
        <dbReference type="PROSITE" id="PS50235"/>
    </source>
</evidence>